<accession>A0A1J1C6I3</accession>
<protein>
    <submittedName>
        <fullName evidence="1">Uncharacterized protein</fullName>
    </submittedName>
</protein>
<dbReference type="KEGG" id="caby:Cabys_1263"/>
<evidence type="ECO:0000313" key="1">
    <source>
        <dbReference type="EMBL" id="APF18012.1"/>
    </source>
</evidence>
<organism evidence="1 2">
    <name type="scientific">Caldithrix abyssi DSM 13497</name>
    <dbReference type="NCBI Taxonomy" id="880073"/>
    <lineage>
        <taxon>Bacteria</taxon>
        <taxon>Pseudomonadati</taxon>
        <taxon>Calditrichota</taxon>
        <taxon>Calditrichia</taxon>
        <taxon>Calditrichales</taxon>
        <taxon>Calditrichaceae</taxon>
        <taxon>Caldithrix</taxon>
    </lineage>
</organism>
<dbReference type="AlphaFoldDB" id="A0A1J1C6I3"/>
<evidence type="ECO:0000313" key="2">
    <source>
        <dbReference type="Proteomes" id="UP000183868"/>
    </source>
</evidence>
<sequence>MLALLLTRRFAHPPPGRLPLFVLPEIQPSGKKQWPDSI</sequence>
<reference evidence="1 2" key="1">
    <citation type="submission" date="2016-11" db="EMBL/GenBank/DDBJ databases">
        <title>Genomic analysis of Caldithrix abyssi and proposal of a novel bacterial phylum Caldithrichaeota.</title>
        <authorList>
            <person name="Kublanov I."/>
            <person name="Sigalova O."/>
            <person name="Gavrilov S."/>
            <person name="Lebedinsky A."/>
            <person name="Ivanova N."/>
            <person name="Daum C."/>
            <person name="Reddy T."/>
            <person name="Klenk H.P."/>
            <person name="Goker M."/>
            <person name="Reva O."/>
            <person name="Miroshnichenko M."/>
            <person name="Kyprides N."/>
            <person name="Woyke T."/>
            <person name="Gelfand M."/>
        </authorList>
    </citation>
    <scope>NUCLEOTIDE SEQUENCE [LARGE SCALE GENOMIC DNA]</scope>
    <source>
        <strain evidence="1 2">LF13</strain>
    </source>
</reference>
<dbReference type="Proteomes" id="UP000183868">
    <property type="component" value="Chromosome"/>
</dbReference>
<proteinExistence type="predicted"/>
<gene>
    <name evidence="1" type="ORF">Cabys_1263</name>
</gene>
<name>A0A1J1C6I3_CALAY</name>
<dbReference type="EMBL" id="CP018099">
    <property type="protein sequence ID" value="APF18012.1"/>
    <property type="molecule type" value="Genomic_DNA"/>
</dbReference>